<keyword evidence="3" id="KW-0645">Protease</keyword>
<dbReference type="GO" id="GO:0008233">
    <property type="term" value="F:peptidase activity"/>
    <property type="evidence" value="ECO:0007669"/>
    <property type="project" value="UniProtKB-KW"/>
</dbReference>
<keyword evidence="3" id="KW-0378">Hydrolase</keyword>
<feature type="transmembrane region" description="Helical" evidence="1">
    <location>
        <begin position="6"/>
        <end position="30"/>
    </location>
</feature>
<accession>A0A9J6ZAP7</accession>
<organism evidence="3 4">
    <name type="scientific">Candidatus Pristimantibacillus lignocellulolyticus</name>
    <dbReference type="NCBI Taxonomy" id="2994561"/>
    <lineage>
        <taxon>Bacteria</taxon>
        <taxon>Bacillati</taxon>
        <taxon>Bacillota</taxon>
        <taxon>Bacilli</taxon>
        <taxon>Bacillales</taxon>
        <taxon>Paenibacillaceae</taxon>
        <taxon>Candidatus Pristimantibacillus</taxon>
    </lineage>
</organism>
<sequence>METLYWGCLIFGILYTIIVVIFGDTLAGAVDASLEWLQLDNLPFIQPITLIGGLAIFGGSGILLTKYTDFATALVILISIGIGIIGTIFIYLLYVKPMEQAEMSTSYSMSELVGKEAVVTTPVPVEGFGEVIVKTIAGITSHIATSYDQKPIASGCHVVVVEVHDHILYVAEIHL</sequence>
<gene>
    <name evidence="3" type="ORF">NAG76_15585</name>
</gene>
<proteinExistence type="predicted"/>
<dbReference type="AlphaFoldDB" id="A0A9J6ZAP7"/>
<dbReference type="Proteomes" id="UP001056756">
    <property type="component" value="Chromosome"/>
</dbReference>
<evidence type="ECO:0000313" key="3">
    <source>
        <dbReference type="EMBL" id="URN93245.1"/>
    </source>
</evidence>
<dbReference type="EMBL" id="CP097899">
    <property type="protein sequence ID" value="URN93245.1"/>
    <property type="molecule type" value="Genomic_DNA"/>
</dbReference>
<reference evidence="3" key="1">
    <citation type="submission" date="2022-05" db="EMBL/GenBank/DDBJ databases">
        <title>Novel bacterial taxa in a minimal lignocellulolytic consortium and its capacity to transform plastics disclosed by genome-resolved metagenomics.</title>
        <authorList>
            <person name="Rodriguez C.A.D."/>
            <person name="Diaz-Garcia L."/>
            <person name="Herrera K."/>
            <person name="Tarazona N.A."/>
            <person name="Sproer C."/>
            <person name="Overmann J."/>
            <person name="Jimenez D.J."/>
        </authorList>
    </citation>
    <scope>NUCLEOTIDE SEQUENCE</scope>
    <source>
        <strain evidence="3">MAG5</strain>
    </source>
</reference>
<feature type="transmembrane region" description="Helical" evidence="1">
    <location>
        <begin position="70"/>
        <end position="94"/>
    </location>
</feature>
<dbReference type="KEGG" id="plig:NAG76_15585"/>
<protein>
    <submittedName>
        <fullName evidence="3">Protease</fullName>
    </submittedName>
</protein>
<keyword evidence="1" id="KW-1133">Transmembrane helix</keyword>
<feature type="domain" description="Membrane protein NfeD2 N-terminal transmembrane" evidence="2">
    <location>
        <begin position="1"/>
        <end position="102"/>
    </location>
</feature>
<dbReference type="InterPro" id="IPR012340">
    <property type="entry name" value="NA-bd_OB-fold"/>
</dbReference>
<evidence type="ECO:0000256" key="1">
    <source>
        <dbReference type="SAM" id="Phobius"/>
    </source>
</evidence>
<dbReference type="GO" id="GO:0006508">
    <property type="term" value="P:proteolysis"/>
    <property type="evidence" value="ECO:0007669"/>
    <property type="project" value="UniProtKB-KW"/>
</dbReference>
<dbReference type="InterPro" id="IPR058653">
    <property type="entry name" value="NfeD2_TM"/>
</dbReference>
<keyword evidence="1" id="KW-0812">Transmembrane</keyword>
<evidence type="ECO:0000259" key="2">
    <source>
        <dbReference type="Pfam" id="PF25842"/>
    </source>
</evidence>
<keyword evidence="1" id="KW-0472">Membrane</keyword>
<dbReference type="Pfam" id="PF25842">
    <property type="entry name" value="NfeD_TM"/>
    <property type="match status" value="1"/>
</dbReference>
<name>A0A9J6ZAP7_9BACL</name>
<evidence type="ECO:0000313" key="4">
    <source>
        <dbReference type="Proteomes" id="UP001056756"/>
    </source>
</evidence>
<feature type="transmembrane region" description="Helical" evidence="1">
    <location>
        <begin position="42"/>
        <end position="64"/>
    </location>
</feature>
<dbReference type="Gene3D" id="2.40.50.140">
    <property type="entry name" value="Nucleic acid-binding proteins"/>
    <property type="match status" value="1"/>
</dbReference>